<organism evidence="1 2">
    <name type="scientific">Meloidogyne incognita</name>
    <name type="common">Southern root-knot nematode worm</name>
    <name type="synonym">Oxyuris incognita</name>
    <dbReference type="NCBI Taxonomy" id="6306"/>
    <lineage>
        <taxon>Eukaryota</taxon>
        <taxon>Metazoa</taxon>
        <taxon>Ecdysozoa</taxon>
        <taxon>Nematoda</taxon>
        <taxon>Chromadorea</taxon>
        <taxon>Rhabditida</taxon>
        <taxon>Tylenchina</taxon>
        <taxon>Tylenchomorpha</taxon>
        <taxon>Tylenchoidea</taxon>
        <taxon>Meloidogynidae</taxon>
        <taxon>Meloidogyninae</taxon>
        <taxon>Meloidogyne</taxon>
        <taxon>Meloidogyne incognita group</taxon>
    </lineage>
</organism>
<sequence length="88" mass="10348">MKELQLLIHRLEEGNLLNQEEEEGCNNGEDEQNQIELNTKEEGNIFNQREEECNNDEDGKYQIEVEEPNKILKDEANHVDSNKKNHLI</sequence>
<proteinExistence type="predicted"/>
<dbReference type="AlphaFoldDB" id="A0A914KPL5"/>
<reference evidence="2" key="1">
    <citation type="submission" date="2022-11" db="UniProtKB">
        <authorList>
            <consortium name="WormBaseParasite"/>
        </authorList>
    </citation>
    <scope>IDENTIFICATION</scope>
</reference>
<evidence type="ECO:0000313" key="1">
    <source>
        <dbReference type="Proteomes" id="UP000887563"/>
    </source>
</evidence>
<dbReference type="WBParaSite" id="Minc3s00069g03431">
    <property type="protein sequence ID" value="Minc3s00069g03431"/>
    <property type="gene ID" value="Minc3s00069g03431"/>
</dbReference>
<protein>
    <submittedName>
        <fullName evidence="2">Candidate secreted effector</fullName>
    </submittedName>
</protein>
<dbReference type="Proteomes" id="UP000887563">
    <property type="component" value="Unplaced"/>
</dbReference>
<name>A0A914KPL5_MELIC</name>
<evidence type="ECO:0000313" key="2">
    <source>
        <dbReference type="WBParaSite" id="Minc3s00069g03431"/>
    </source>
</evidence>
<accession>A0A914KPL5</accession>
<keyword evidence="1" id="KW-1185">Reference proteome</keyword>